<dbReference type="EMBL" id="JACEEZ010010096">
    <property type="protein sequence ID" value="KAG0722043.1"/>
    <property type="molecule type" value="Genomic_DNA"/>
</dbReference>
<evidence type="ECO:0000313" key="3">
    <source>
        <dbReference type="Proteomes" id="UP000770661"/>
    </source>
</evidence>
<protein>
    <submittedName>
        <fullName evidence="2">Alpha-1,3-mannosyl-glycoprotein 4-beta-N-acetylglucosaminyltransferase C</fullName>
    </submittedName>
</protein>
<feature type="region of interest" description="Disordered" evidence="1">
    <location>
        <begin position="217"/>
        <end position="240"/>
    </location>
</feature>
<dbReference type="PANTHER" id="PTHR12062:SF33">
    <property type="entry name" value="ALPHA-1,6-MANNOSYL-GLYCOPROTEIN 4-BETA-N-ACETYLGLUCOSAMINYLTRANSFERASE-LIKE"/>
    <property type="match status" value="1"/>
</dbReference>
<feature type="compositionally biased region" description="Polar residues" evidence="1">
    <location>
        <begin position="217"/>
        <end position="227"/>
    </location>
</feature>
<keyword evidence="3" id="KW-1185">Reference proteome</keyword>
<evidence type="ECO:0000256" key="1">
    <source>
        <dbReference type="SAM" id="MobiDB-lite"/>
    </source>
</evidence>
<accession>A0A8J5CHQ7</accession>
<name>A0A8J5CHQ7_CHIOP</name>
<comment type="caution">
    <text evidence="2">The sequence shown here is derived from an EMBL/GenBank/DDBJ whole genome shotgun (WGS) entry which is preliminary data.</text>
</comment>
<dbReference type="GO" id="GO:0008375">
    <property type="term" value="F:acetylglucosaminyltransferase activity"/>
    <property type="evidence" value="ECO:0007669"/>
    <property type="project" value="TreeGrafter"/>
</dbReference>
<gene>
    <name evidence="2" type="primary">MGAT4C_1</name>
    <name evidence="2" type="ORF">GWK47_045203</name>
</gene>
<dbReference type="PANTHER" id="PTHR12062">
    <property type="entry name" value="N-ACETYLGLUCOSAMINYLTRANSFERASE VI"/>
    <property type="match status" value="1"/>
</dbReference>
<organism evidence="2 3">
    <name type="scientific">Chionoecetes opilio</name>
    <name type="common">Atlantic snow crab</name>
    <name type="synonym">Cancer opilio</name>
    <dbReference type="NCBI Taxonomy" id="41210"/>
    <lineage>
        <taxon>Eukaryota</taxon>
        <taxon>Metazoa</taxon>
        <taxon>Ecdysozoa</taxon>
        <taxon>Arthropoda</taxon>
        <taxon>Crustacea</taxon>
        <taxon>Multicrustacea</taxon>
        <taxon>Malacostraca</taxon>
        <taxon>Eumalacostraca</taxon>
        <taxon>Eucarida</taxon>
        <taxon>Decapoda</taxon>
        <taxon>Pleocyemata</taxon>
        <taxon>Brachyura</taxon>
        <taxon>Eubrachyura</taxon>
        <taxon>Majoidea</taxon>
        <taxon>Majidae</taxon>
        <taxon>Chionoecetes</taxon>
    </lineage>
</organism>
<dbReference type="Proteomes" id="UP000770661">
    <property type="component" value="Unassembled WGS sequence"/>
</dbReference>
<reference evidence="2" key="1">
    <citation type="submission" date="2020-07" db="EMBL/GenBank/DDBJ databases">
        <title>The High-quality genome of the commercially important snow crab, Chionoecetes opilio.</title>
        <authorList>
            <person name="Jeong J.-H."/>
            <person name="Ryu S."/>
        </authorList>
    </citation>
    <scope>NUCLEOTIDE SEQUENCE</scope>
    <source>
        <strain evidence="2">MADBK_172401_WGS</strain>
        <tissue evidence="2">Digestive gland</tissue>
    </source>
</reference>
<dbReference type="AlphaFoldDB" id="A0A8J5CHQ7"/>
<proteinExistence type="predicted"/>
<dbReference type="OrthoDB" id="2016523at2759"/>
<dbReference type="InterPro" id="IPR006759">
    <property type="entry name" value="Glyco_transf_54"/>
</dbReference>
<sequence>MAPEKPPKDRPTRRVPGLFQHVGVHSTLANKTQSLKDNTFSLVKRRFSHVNPTADVVTTIRQYKAYLAEHAYSSAPGMFWGIPRPGDSFDVLFAQPLKVSRVVVLTGALINKKVFLSLLGARQTAQRLSGGVGSLPQDGVPKRASCQTFTHVQDFRNGEVDADHLKAAFPRGIQCIRVAIGPRQRSWVAITEVAVFTEDDQAIVYSPVAAPQISFNTSTHHASSPRDQQMPIHANAIRRH</sequence>
<dbReference type="GO" id="GO:0006487">
    <property type="term" value="P:protein N-linked glycosylation"/>
    <property type="evidence" value="ECO:0007669"/>
    <property type="project" value="TreeGrafter"/>
</dbReference>
<evidence type="ECO:0000313" key="2">
    <source>
        <dbReference type="EMBL" id="KAG0722043.1"/>
    </source>
</evidence>